<name>A0A7R9AA51_9CRUS</name>
<sequence>MVSEMVIVALCKWEGDKWTEETLSHHIFPLIHTSSHPYLKARLLLLSAHLVKNMEQKELVKVSPAARNVFKEVLQVLQKGEGEISVDLIQAVIALREWEDFARILSEWASQDSIQKEGKVFLTS</sequence>
<reference evidence="1" key="1">
    <citation type="submission" date="2020-11" db="EMBL/GenBank/DDBJ databases">
        <authorList>
            <person name="Tran Van P."/>
        </authorList>
    </citation>
    <scope>NUCLEOTIDE SEQUENCE</scope>
</reference>
<accession>A0A7R9AA51</accession>
<organism evidence="1">
    <name type="scientific">Darwinula stevensoni</name>
    <dbReference type="NCBI Taxonomy" id="69355"/>
    <lineage>
        <taxon>Eukaryota</taxon>
        <taxon>Metazoa</taxon>
        <taxon>Ecdysozoa</taxon>
        <taxon>Arthropoda</taxon>
        <taxon>Crustacea</taxon>
        <taxon>Oligostraca</taxon>
        <taxon>Ostracoda</taxon>
        <taxon>Podocopa</taxon>
        <taxon>Podocopida</taxon>
        <taxon>Darwinulocopina</taxon>
        <taxon>Darwinuloidea</taxon>
        <taxon>Darwinulidae</taxon>
        <taxon>Darwinula</taxon>
    </lineage>
</organism>
<dbReference type="AlphaFoldDB" id="A0A7R9AA51"/>
<evidence type="ECO:0000313" key="2">
    <source>
        <dbReference type="Proteomes" id="UP000677054"/>
    </source>
</evidence>
<evidence type="ECO:0000313" key="1">
    <source>
        <dbReference type="EMBL" id="CAD7250223.1"/>
    </source>
</evidence>
<dbReference type="EMBL" id="CAJPEV010002734">
    <property type="protein sequence ID" value="CAG0897870.1"/>
    <property type="molecule type" value="Genomic_DNA"/>
</dbReference>
<protein>
    <submittedName>
        <fullName evidence="1">Uncharacterized protein</fullName>
    </submittedName>
</protein>
<dbReference type="EMBL" id="LR902251">
    <property type="protein sequence ID" value="CAD7250223.1"/>
    <property type="molecule type" value="Genomic_DNA"/>
</dbReference>
<gene>
    <name evidence="1" type="ORF">DSTB1V02_LOCUS10005</name>
</gene>
<proteinExistence type="predicted"/>
<dbReference type="Proteomes" id="UP000677054">
    <property type="component" value="Unassembled WGS sequence"/>
</dbReference>
<keyword evidence="2" id="KW-1185">Reference proteome</keyword>